<keyword evidence="6" id="KW-1185">Reference proteome</keyword>
<evidence type="ECO:0000256" key="2">
    <source>
        <dbReference type="ARBA" id="ARBA00022603"/>
    </source>
</evidence>
<dbReference type="Gene3D" id="3.40.50.150">
    <property type="entry name" value="Vaccinia Virus protein VP39"/>
    <property type="match status" value="1"/>
</dbReference>
<reference evidence="5 6" key="1">
    <citation type="submission" date="2018-02" db="EMBL/GenBank/DDBJ databases">
        <title>Genome sequence of the basidiomycete white-rot fungus Phlebia centrifuga.</title>
        <authorList>
            <person name="Granchi Z."/>
            <person name="Peng M."/>
            <person name="de Vries R.P."/>
            <person name="Hilden K."/>
            <person name="Makela M.R."/>
            <person name="Grigoriev I."/>
            <person name="Riley R."/>
        </authorList>
    </citation>
    <scope>NUCLEOTIDE SEQUENCE [LARGE SCALE GENOMIC DNA]</scope>
    <source>
        <strain evidence="5 6">FBCC195</strain>
    </source>
</reference>
<feature type="compositionally biased region" description="Polar residues" evidence="4">
    <location>
        <begin position="120"/>
        <end position="135"/>
    </location>
</feature>
<dbReference type="EMBL" id="MLYV02000218">
    <property type="protein sequence ID" value="PSS31124.1"/>
    <property type="molecule type" value="Genomic_DNA"/>
</dbReference>
<dbReference type="OrthoDB" id="417697at2759"/>
<dbReference type="PANTHER" id="PTHR22809:SF11">
    <property type="entry name" value="TRNA N(3)-METHYLCYTIDINE METHYLTRANSFERASE METTL2"/>
    <property type="match status" value="1"/>
</dbReference>
<dbReference type="InterPro" id="IPR026113">
    <property type="entry name" value="METTL2/6/8-like"/>
</dbReference>
<proteinExistence type="inferred from homology"/>
<dbReference type="InterPro" id="IPR029063">
    <property type="entry name" value="SAM-dependent_MTases_sf"/>
</dbReference>
<protein>
    <submittedName>
        <fullName evidence="5">Uncharacterized protein</fullName>
    </submittedName>
</protein>
<dbReference type="PANTHER" id="PTHR22809">
    <property type="entry name" value="METHYLTRANSFERASE-RELATED"/>
    <property type="match status" value="1"/>
</dbReference>
<evidence type="ECO:0000256" key="4">
    <source>
        <dbReference type="SAM" id="MobiDB-lite"/>
    </source>
</evidence>
<dbReference type="Proteomes" id="UP000186601">
    <property type="component" value="Unassembled WGS sequence"/>
</dbReference>
<dbReference type="AlphaFoldDB" id="A0A2R6RM64"/>
<keyword evidence="2" id="KW-0489">Methyltransferase</keyword>
<comment type="similarity">
    <text evidence="1">Belongs to the methyltransferase superfamily. METL family.</text>
</comment>
<evidence type="ECO:0000256" key="3">
    <source>
        <dbReference type="ARBA" id="ARBA00022679"/>
    </source>
</evidence>
<evidence type="ECO:0000256" key="1">
    <source>
        <dbReference type="ARBA" id="ARBA00009725"/>
    </source>
</evidence>
<evidence type="ECO:0000313" key="6">
    <source>
        <dbReference type="Proteomes" id="UP000186601"/>
    </source>
</evidence>
<feature type="region of interest" description="Disordered" evidence="4">
    <location>
        <begin position="98"/>
        <end position="162"/>
    </location>
</feature>
<dbReference type="GO" id="GO:0052735">
    <property type="term" value="F:tRNA (cytidine-3-)-methyltransferase activity"/>
    <property type="evidence" value="ECO:0007669"/>
    <property type="project" value="TreeGrafter"/>
</dbReference>
<comment type="caution">
    <text evidence="5">The sequence shown here is derived from an EMBL/GenBank/DDBJ whole genome shotgun (WGS) entry which is preliminary data.</text>
</comment>
<name>A0A2R6RM64_9APHY</name>
<dbReference type="SUPFAM" id="SSF53335">
    <property type="entry name" value="S-adenosyl-L-methionine-dependent methyltransferases"/>
    <property type="match status" value="1"/>
</dbReference>
<gene>
    <name evidence="5" type="ORF">PHLCEN_2v2348</name>
</gene>
<sequence length="202" mass="23049">MNGNKQSQTFTKYGIYVLPIYKLLMRGLFQLLKPGGLVLFRDYGRYDLTQLRFKAGRLLEDNFYIRGDKTRVYFFELDELSLLFTGSPLPPLFQTTNSETTVEEDESGAQEVVDTPPDVTRSSSSAPSTLNTNARASPGPSSPKPYTPIIHPSLRNSSEDTPSLPHPLFAIEQLGVDRRLIVNRKRQLKMYRVWMQGKFRKL</sequence>
<accession>A0A2R6RM64</accession>
<dbReference type="GO" id="GO:0032259">
    <property type="term" value="P:methylation"/>
    <property type="evidence" value="ECO:0007669"/>
    <property type="project" value="UniProtKB-KW"/>
</dbReference>
<organism evidence="5 6">
    <name type="scientific">Hermanssonia centrifuga</name>
    <dbReference type="NCBI Taxonomy" id="98765"/>
    <lineage>
        <taxon>Eukaryota</taxon>
        <taxon>Fungi</taxon>
        <taxon>Dikarya</taxon>
        <taxon>Basidiomycota</taxon>
        <taxon>Agaricomycotina</taxon>
        <taxon>Agaricomycetes</taxon>
        <taxon>Polyporales</taxon>
        <taxon>Meruliaceae</taxon>
        <taxon>Hermanssonia</taxon>
    </lineage>
</organism>
<dbReference type="STRING" id="98765.A0A2R6RM64"/>
<keyword evidence="3" id="KW-0808">Transferase</keyword>
<evidence type="ECO:0000313" key="5">
    <source>
        <dbReference type="EMBL" id="PSS31124.1"/>
    </source>
</evidence>